<evidence type="ECO:0000313" key="4">
    <source>
        <dbReference type="Proteomes" id="UP000264883"/>
    </source>
</evidence>
<dbReference type="PANTHER" id="PTHR34385:SF1">
    <property type="entry name" value="PEPTIDOGLYCAN L-ALANYL-D-GLUTAMATE ENDOPEPTIDASE CWLK"/>
    <property type="match status" value="1"/>
</dbReference>
<feature type="transmembrane region" description="Helical" evidence="1">
    <location>
        <begin position="20"/>
        <end position="37"/>
    </location>
</feature>
<protein>
    <submittedName>
        <fullName evidence="3">D-alanyl-D-alanine carboxypeptidase</fullName>
    </submittedName>
</protein>
<dbReference type="GO" id="GO:0006508">
    <property type="term" value="P:proteolysis"/>
    <property type="evidence" value="ECO:0007669"/>
    <property type="project" value="InterPro"/>
</dbReference>
<accession>A0A343JAS9</accession>
<dbReference type="Gene3D" id="3.30.1380.10">
    <property type="match status" value="1"/>
</dbReference>
<keyword evidence="4" id="KW-1185">Reference proteome</keyword>
<sequence length="374" mass="43952">MRKNQNKKGKKTIKERVSLLITLIVFINILIFLPFNIKNMPLLAGYVLTKEDIKSNEEFITEFNYIRDNIKYLYLASSDSDLYDEVEKIENLLNEGITSSVKILISDLTNKFNEISSRNQLELEKQFNEINDEKLEGFFEEELITISNYKGEFETLYNDKKYNEAKNILDILKQYIDENKKLANIRKIDEVYEENSLEDPSIREPKYINGILIVNKEYGLPDTYAPGEDPEAREAFERMKIDAAAEGIYLNAFSTYRSYYTQERLYNNYVYTYGQPSTDTFSARAGFSEHQTGLAFDIGGVDRSLWAQENFKYTEEAKWLKENCYKYGFILRYPEGKEWKTGYMHESWHFRYIGVEHSVNFANSDLTLEEYLGL</sequence>
<keyword evidence="1" id="KW-0472">Membrane</keyword>
<name>A0A343JAS9_9CLOT</name>
<gene>
    <name evidence="3" type="ORF">BEN51_03830</name>
</gene>
<dbReference type="AlphaFoldDB" id="A0A343JAS9"/>
<keyword evidence="3" id="KW-0378">Hydrolase</keyword>
<dbReference type="GO" id="GO:0004180">
    <property type="term" value="F:carboxypeptidase activity"/>
    <property type="evidence" value="ECO:0007669"/>
    <property type="project" value="UniProtKB-KW"/>
</dbReference>
<feature type="domain" description="D-alanyl-D-alanine carboxypeptidase-like core" evidence="2">
    <location>
        <begin position="230"/>
        <end position="354"/>
    </location>
</feature>
<dbReference type="InterPro" id="IPR052179">
    <property type="entry name" value="DD-CPase-like"/>
</dbReference>
<dbReference type="InterPro" id="IPR009045">
    <property type="entry name" value="Zn_M74/Hedgehog-like"/>
</dbReference>
<organism evidence="3 4">
    <name type="scientific">Clostridium isatidis</name>
    <dbReference type="NCBI Taxonomy" id="182773"/>
    <lineage>
        <taxon>Bacteria</taxon>
        <taxon>Bacillati</taxon>
        <taxon>Bacillota</taxon>
        <taxon>Clostridia</taxon>
        <taxon>Eubacteriales</taxon>
        <taxon>Clostridiaceae</taxon>
        <taxon>Clostridium</taxon>
    </lineage>
</organism>
<evidence type="ECO:0000256" key="1">
    <source>
        <dbReference type="SAM" id="Phobius"/>
    </source>
</evidence>
<dbReference type="KEGG" id="cia:BEN51_03830"/>
<dbReference type="PANTHER" id="PTHR34385">
    <property type="entry name" value="D-ALANYL-D-ALANINE CARBOXYPEPTIDASE"/>
    <property type="match status" value="1"/>
</dbReference>
<keyword evidence="3" id="KW-0645">Protease</keyword>
<proteinExistence type="predicted"/>
<keyword evidence="1" id="KW-0812">Transmembrane</keyword>
<reference evidence="3 4" key="1">
    <citation type="submission" date="2016-08" db="EMBL/GenBank/DDBJ databases">
        <title>Complete Genome Sequence Of The Indigo Reducing Clostridium isatidis DSM15098.</title>
        <authorList>
            <person name="Little G.T."/>
            <person name="Minton N.P."/>
        </authorList>
    </citation>
    <scope>NUCLEOTIDE SEQUENCE [LARGE SCALE GENOMIC DNA]</scope>
    <source>
        <strain evidence="3 4">DSM 15098</strain>
    </source>
</reference>
<evidence type="ECO:0000259" key="2">
    <source>
        <dbReference type="Pfam" id="PF02557"/>
    </source>
</evidence>
<dbReference type="CDD" id="cd14852">
    <property type="entry name" value="LD-carboxypeptidase"/>
    <property type="match status" value="1"/>
</dbReference>
<keyword evidence="3" id="KW-0121">Carboxypeptidase</keyword>
<dbReference type="InterPro" id="IPR058193">
    <property type="entry name" value="VanY/YodJ_core_dom"/>
</dbReference>
<dbReference type="SUPFAM" id="SSF55166">
    <property type="entry name" value="Hedgehog/DD-peptidase"/>
    <property type="match status" value="1"/>
</dbReference>
<dbReference type="InterPro" id="IPR003709">
    <property type="entry name" value="VanY-like_core_dom"/>
</dbReference>
<evidence type="ECO:0000313" key="3">
    <source>
        <dbReference type="EMBL" id="ASW42637.1"/>
    </source>
</evidence>
<dbReference type="RefSeq" id="WP_236906252.1">
    <property type="nucleotide sequence ID" value="NZ_CP016786.1"/>
</dbReference>
<dbReference type="Proteomes" id="UP000264883">
    <property type="component" value="Chromosome"/>
</dbReference>
<dbReference type="EMBL" id="CP016786">
    <property type="protein sequence ID" value="ASW42637.1"/>
    <property type="molecule type" value="Genomic_DNA"/>
</dbReference>
<keyword evidence="1" id="KW-1133">Transmembrane helix</keyword>
<dbReference type="Pfam" id="PF02557">
    <property type="entry name" value="VanY"/>
    <property type="match status" value="1"/>
</dbReference>